<gene>
    <name evidence="11" type="ORF">ANCCEY_10881</name>
</gene>
<comment type="subcellular location">
    <subcellularLocation>
        <location evidence="1 10">Golgi apparatus membrane</location>
        <topology evidence="1 10">Single-pass type II membrane protein</topology>
    </subcellularLocation>
</comment>
<accession>A0A0D6LDL7</accession>
<dbReference type="PANTHER" id="PTHR11214">
    <property type="entry name" value="BETA-1,3-N-ACETYLGLUCOSAMINYLTRANSFERASE"/>
    <property type="match status" value="1"/>
</dbReference>
<evidence type="ECO:0000256" key="10">
    <source>
        <dbReference type="RuleBase" id="RU363063"/>
    </source>
</evidence>
<dbReference type="GO" id="GO:0016758">
    <property type="term" value="F:hexosyltransferase activity"/>
    <property type="evidence" value="ECO:0007669"/>
    <property type="project" value="InterPro"/>
</dbReference>
<organism evidence="11 12">
    <name type="scientific">Ancylostoma ceylanicum</name>
    <dbReference type="NCBI Taxonomy" id="53326"/>
    <lineage>
        <taxon>Eukaryota</taxon>
        <taxon>Metazoa</taxon>
        <taxon>Ecdysozoa</taxon>
        <taxon>Nematoda</taxon>
        <taxon>Chromadorea</taxon>
        <taxon>Rhabditida</taxon>
        <taxon>Rhabditina</taxon>
        <taxon>Rhabditomorpha</taxon>
        <taxon>Strongyloidea</taxon>
        <taxon>Ancylostomatidae</taxon>
        <taxon>Ancylostomatinae</taxon>
        <taxon>Ancylostoma</taxon>
    </lineage>
</organism>
<keyword evidence="6" id="KW-0735">Signal-anchor</keyword>
<comment type="similarity">
    <text evidence="2 10">Belongs to the glycosyltransferase 31 family.</text>
</comment>
<dbReference type="AlphaFoldDB" id="A0A0D6LDL7"/>
<name>A0A0D6LDL7_9BILA</name>
<keyword evidence="12" id="KW-1185">Reference proteome</keyword>
<dbReference type="EMBL" id="KE125231">
    <property type="protein sequence ID" value="EPB70029.1"/>
    <property type="molecule type" value="Genomic_DNA"/>
</dbReference>
<protein>
    <recommendedName>
        <fullName evidence="10">Hexosyltransferase</fullName>
        <ecNumber evidence="10">2.4.1.-</ecNumber>
    </recommendedName>
</protein>
<keyword evidence="3 10" id="KW-0328">Glycosyltransferase</keyword>
<evidence type="ECO:0000256" key="3">
    <source>
        <dbReference type="ARBA" id="ARBA00022676"/>
    </source>
</evidence>
<sequence>MITIDMSIGLRIQSSRVSAPNFRYAGPVQAISELERLAEEQQVSSDLIVTDIIESYRNLLLKARLYLKPITSNSINVHVMLMFFQEHCPGVKYLIKVDDDVAVVMDRMLNRLDEDTDVFFTGIVAESAGVRRMNWSESMILTDQY</sequence>
<evidence type="ECO:0000256" key="8">
    <source>
        <dbReference type="ARBA" id="ARBA00023034"/>
    </source>
</evidence>
<keyword evidence="7" id="KW-1133">Transmembrane helix</keyword>
<proteinExistence type="inferred from homology"/>
<evidence type="ECO:0000256" key="1">
    <source>
        <dbReference type="ARBA" id="ARBA00004323"/>
    </source>
</evidence>
<evidence type="ECO:0000256" key="5">
    <source>
        <dbReference type="ARBA" id="ARBA00022692"/>
    </source>
</evidence>
<evidence type="ECO:0000313" key="11">
    <source>
        <dbReference type="EMBL" id="EPB70029.1"/>
    </source>
</evidence>
<reference evidence="11 12" key="1">
    <citation type="submission" date="2013-05" db="EMBL/GenBank/DDBJ databases">
        <title>Draft genome of the parasitic nematode Anyclostoma ceylanicum.</title>
        <authorList>
            <person name="Mitreva M."/>
        </authorList>
    </citation>
    <scope>NUCLEOTIDE SEQUENCE [LARGE SCALE GENOMIC DNA]</scope>
</reference>
<evidence type="ECO:0000256" key="4">
    <source>
        <dbReference type="ARBA" id="ARBA00022679"/>
    </source>
</evidence>
<keyword evidence="9" id="KW-0472">Membrane</keyword>
<dbReference type="Proteomes" id="UP000054495">
    <property type="component" value="Unassembled WGS sequence"/>
</dbReference>
<evidence type="ECO:0000256" key="7">
    <source>
        <dbReference type="ARBA" id="ARBA00022989"/>
    </source>
</evidence>
<keyword evidence="4" id="KW-0808">Transferase</keyword>
<dbReference type="EC" id="2.4.1.-" evidence="10"/>
<evidence type="ECO:0000256" key="2">
    <source>
        <dbReference type="ARBA" id="ARBA00008661"/>
    </source>
</evidence>
<dbReference type="Pfam" id="PF01762">
    <property type="entry name" value="Galactosyl_T"/>
    <property type="match status" value="1"/>
</dbReference>
<dbReference type="PANTHER" id="PTHR11214:SF3">
    <property type="entry name" value="BETA-1,3-GALACTOSYLTRANSFERASE 6"/>
    <property type="match status" value="1"/>
</dbReference>
<dbReference type="GO" id="GO:0006493">
    <property type="term" value="P:protein O-linked glycosylation"/>
    <property type="evidence" value="ECO:0007669"/>
    <property type="project" value="TreeGrafter"/>
</dbReference>
<dbReference type="GO" id="GO:0000139">
    <property type="term" value="C:Golgi membrane"/>
    <property type="evidence" value="ECO:0007669"/>
    <property type="project" value="UniProtKB-SubCell"/>
</dbReference>
<keyword evidence="8 10" id="KW-0333">Golgi apparatus</keyword>
<dbReference type="InterPro" id="IPR002659">
    <property type="entry name" value="Glyco_trans_31"/>
</dbReference>
<keyword evidence="5" id="KW-0812">Transmembrane</keyword>
<evidence type="ECO:0000256" key="9">
    <source>
        <dbReference type="ARBA" id="ARBA00023136"/>
    </source>
</evidence>
<evidence type="ECO:0000313" key="12">
    <source>
        <dbReference type="Proteomes" id="UP000054495"/>
    </source>
</evidence>
<evidence type="ECO:0000256" key="6">
    <source>
        <dbReference type="ARBA" id="ARBA00022968"/>
    </source>
</evidence>